<evidence type="ECO:0000256" key="1">
    <source>
        <dbReference type="ARBA" id="ARBA00022821"/>
    </source>
</evidence>
<reference evidence="2" key="1">
    <citation type="submission" date="2020-06" db="EMBL/GenBank/DDBJ databases">
        <authorList>
            <person name="Li T."/>
            <person name="Hu X."/>
            <person name="Zhang T."/>
            <person name="Song X."/>
            <person name="Zhang H."/>
            <person name="Dai N."/>
            <person name="Sheng W."/>
            <person name="Hou X."/>
            <person name="Wei L."/>
        </authorList>
    </citation>
    <scope>NUCLEOTIDE SEQUENCE</scope>
    <source>
        <strain evidence="2">G01</strain>
        <tissue evidence="2">Leaf</tissue>
    </source>
</reference>
<dbReference type="EMBL" id="JACGWK010000004">
    <property type="protein sequence ID" value="KAL0358314.1"/>
    <property type="molecule type" value="Genomic_DNA"/>
</dbReference>
<reference evidence="2" key="2">
    <citation type="journal article" date="2024" name="Plant">
        <title>Genomic evolution and insights into agronomic trait innovations of Sesamum species.</title>
        <authorList>
            <person name="Miao H."/>
            <person name="Wang L."/>
            <person name="Qu L."/>
            <person name="Liu H."/>
            <person name="Sun Y."/>
            <person name="Le M."/>
            <person name="Wang Q."/>
            <person name="Wei S."/>
            <person name="Zheng Y."/>
            <person name="Lin W."/>
            <person name="Duan Y."/>
            <person name="Cao H."/>
            <person name="Xiong S."/>
            <person name="Wang X."/>
            <person name="Wei L."/>
            <person name="Li C."/>
            <person name="Ma Q."/>
            <person name="Ju M."/>
            <person name="Zhao R."/>
            <person name="Li G."/>
            <person name="Mu C."/>
            <person name="Tian Q."/>
            <person name="Mei H."/>
            <person name="Zhang T."/>
            <person name="Gao T."/>
            <person name="Zhang H."/>
        </authorList>
    </citation>
    <scope>NUCLEOTIDE SEQUENCE</scope>
    <source>
        <strain evidence="2">G01</strain>
    </source>
</reference>
<dbReference type="PANTHER" id="PTHR36766">
    <property type="entry name" value="PLANT BROAD-SPECTRUM MILDEW RESISTANCE PROTEIN RPW8"/>
    <property type="match status" value="1"/>
</dbReference>
<organism evidence="2">
    <name type="scientific">Sesamum angustifolium</name>
    <dbReference type="NCBI Taxonomy" id="2727405"/>
    <lineage>
        <taxon>Eukaryota</taxon>
        <taxon>Viridiplantae</taxon>
        <taxon>Streptophyta</taxon>
        <taxon>Embryophyta</taxon>
        <taxon>Tracheophyta</taxon>
        <taxon>Spermatophyta</taxon>
        <taxon>Magnoliopsida</taxon>
        <taxon>eudicotyledons</taxon>
        <taxon>Gunneridae</taxon>
        <taxon>Pentapetalae</taxon>
        <taxon>asterids</taxon>
        <taxon>lamiids</taxon>
        <taxon>Lamiales</taxon>
        <taxon>Pedaliaceae</taxon>
        <taxon>Sesamum</taxon>
    </lineage>
</organism>
<gene>
    <name evidence="2" type="ORF">Sangu_0680800</name>
</gene>
<protein>
    <submittedName>
        <fullName evidence="2">Uncharacterized protein</fullName>
    </submittedName>
</protein>
<proteinExistence type="predicted"/>
<sequence>MPEWKEWSFSTLNARVSIPFPRLRKLSLLSCSKLRSVPLTVLPSLVQLALKDCRECLLKSMPCMPSLTHLSLESVSSMTSVYEAFPKFPLTLQVLDINCCNDLVTLWPICDVGRNLVYLQEIVIKECPQLESLQEICLLPMLRTLRIERLESLRSLPVHRLTSSLKKLEIMWCEQLAMNSEMVIWDCSASLEQLYLWNLVNLDTRMLLGSVHNFASLTELFLTGCDVLETFPEGGLPVPALRKLSIWNCKNLMALPRQMESLTCLEHLSLWYCPSLELFPEGAFPPNLTYLEIRYCYTLKPLPKWGLGLLTSLRWFVIVGGYPDLVSFASDNEENLLLPSTLETLWVAELPNLRTLFKGFRNLFSLRHLDIWECPELEALPMEDQLDKLWSLHVQECPLLEKRCLKDRGGYSTMIAEIPDVMIEYCRVPG</sequence>
<dbReference type="GO" id="GO:0006952">
    <property type="term" value="P:defense response"/>
    <property type="evidence" value="ECO:0007669"/>
    <property type="project" value="UniProtKB-KW"/>
</dbReference>
<dbReference type="AlphaFoldDB" id="A0AAW2PTI5"/>
<keyword evidence="1" id="KW-0611">Plant defense</keyword>
<name>A0AAW2PTI5_9LAMI</name>
<evidence type="ECO:0000313" key="2">
    <source>
        <dbReference type="EMBL" id="KAL0358314.1"/>
    </source>
</evidence>
<dbReference type="InterPro" id="IPR032675">
    <property type="entry name" value="LRR_dom_sf"/>
</dbReference>
<dbReference type="PANTHER" id="PTHR36766:SF70">
    <property type="entry name" value="DISEASE RESISTANCE PROTEIN RGA4"/>
    <property type="match status" value="1"/>
</dbReference>
<dbReference type="SUPFAM" id="SSF52058">
    <property type="entry name" value="L domain-like"/>
    <property type="match status" value="1"/>
</dbReference>
<comment type="caution">
    <text evidence="2">The sequence shown here is derived from an EMBL/GenBank/DDBJ whole genome shotgun (WGS) entry which is preliminary data.</text>
</comment>
<accession>A0AAW2PTI5</accession>
<dbReference type="Gene3D" id="3.80.10.10">
    <property type="entry name" value="Ribonuclease Inhibitor"/>
    <property type="match status" value="3"/>
</dbReference>